<reference evidence="1 2" key="1">
    <citation type="submission" date="2016-10" db="EMBL/GenBank/DDBJ databases">
        <authorList>
            <person name="de Groot N.N."/>
        </authorList>
    </citation>
    <scope>NUCLEOTIDE SEQUENCE [LARGE SCALE GENOMIC DNA]</scope>
    <source>
        <strain evidence="1 2">ATCC 35022</strain>
    </source>
</reference>
<organism evidence="1 2">
    <name type="scientific">Bauldia litoralis</name>
    <dbReference type="NCBI Taxonomy" id="665467"/>
    <lineage>
        <taxon>Bacteria</taxon>
        <taxon>Pseudomonadati</taxon>
        <taxon>Pseudomonadota</taxon>
        <taxon>Alphaproteobacteria</taxon>
        <taxon>Hyphomicrobiales</taxon>
        <taxon>Kaistiaceae</taxon>
        <taxon>Bauldia</taxon>
    </lineage>
</organism>
<evidence type="ECO:0000313" key="1">
    <source>
        <dbReference type="EMBL" id="SDB08645.1"/>
    </source>
</evidence>
<dbReference type="RefSeq" id="WP_139167745.1">
    <property type="nucleotide sequence ID" value="NZ_FMXQ01000001.1"/>
</dbReference>
<dbReference type="Proteomes" id="UP000199071">
    <property type="component" value="Unassembled WGS sequence"/>
</dbReference>
<evidence type="ECO:0008006" key="3">
    <source>
        <dbReference type="Google" id="ProtNLM"/>
    </source>
</evidence>
<dbReference type="EMBL" id="FMXQ01000001">
    <property type="protein sequence ID" value="SDB08645.1"/>
    <property type="molecule type" value="Genomic_DNA"/>
</dbReference>
<sequence length="152" mass="16989">MAPVASTELKGAAKGRHTQWAAQFLAAAEVVRRGYTVSFTMGNNTPLADLMVGSPSGDVFWVDVKGNATKSDWLVKPKALHDKLFYILVALSPLPIAPTKREPDHFFVLTQQEANALEQDFRRAYPKMKTSMPGFKFAAPREHEDCWDKLPR</sequence>
<proteinExistence type="predicted"/>
<dbReference type="AlphaFoldDB" id="A0A1G6AJR3"/>
<protein>
    <recommendedName>
        <fullName evidence="3">PD(D/E)XK endonuclease domain-containing protein</fullName>
    </recommendedName>
</protein>
<gene>
    <name evidence="1" type="ORF">SAMN02982931_00743</name>
</gene>
<accession>A0A1G6AJR3</accession>
<name>A0A1G6AJR3_9HYPH</name>
<dbReference type="OrthoDB" id="8452575at2"/>
<keyword evidence="2" id="KW-1185">Reference proteome</keyword>
<evidence type="ECO:0000313" key="2">
    <source>
        <dbReference type="Proteomes" id="UP000199071"/>
    </source>
</evidence>